<keyword evidence="1" id="KW-0802">TPR repeat</keyword>
<dbReference type="GO" id="GO:0000155">
    <property type="term" value="F:phosphorelay sensor kinase activity"/>
    <property type="evidence" value="ECO:0007669"/>
    <property type="project" value="InterPro"/>
</dbReference>
<dbReference type="Pfam" id="PF06580">
    <property type="entry name" value="His_kinase"/>
    <property type="match status" value="1"/>
</dbReference>
<dbReference type="InterPro" id="IPR011990">
    <property type="entry name" value="TPR-like_helical_dom_sf"/>
</dbReference>
<evidence type="ECO:0000256" key="1">
    <source>
        <dbReference type="PROSITE-ProRule" id="PRU00339"/>
    </source>
</evidence>
<dbReference type="GO" id="GO:0016020">
    <property type="term" value="C:membrane"/>
    <property type="evidence" value="ECO:0007669"/>
    <property type="project" value="InterPro"/>
</dbReference>
<dbReference type="RefSeq" id="WP_140588349.1">
    <property type="nucleotide sequence ID" value="NZ_VFWZ01000001.1"/>
</dbReference>
<feature type="repeat" description="TPR" evidence="1">
    <location>
        <begin position="202"/>
        <end position="235"/>
    </location>
</feature>
<keyword evidence="2" id="KW-1133">Transmembrane helix</keyword>
<dbReference type="InterPro" id="IPR036890">
    <property type="entry name" value="HATPase_C_sf"/>
</dbReference>
<dbReference type="Pfam" id="PF13424">
    <property type="entry name" value="TPR_12"/>
    <property type="match status" value="4"/>
</dbReference>
<proteinExistence type="predicted"/>
<comment type="caution">
    <text evidence="4">The sequence shown here is derived from an EMBL/GenBank/DDBJ whole genome shotgun (WGS) entry which is preliminary data.</text>
</comment>
<dbReference type="SUPFAM" id="SSF48452">
    <property type="entry name" value="TPR-like"/>
    <property type="match status" value="2"/>
</dbReference>
<dbReference type="Gene3D" id="3.30.565.10">
    <property type="entry name" value="Histidine kinase-like ATPase, C-terminal domain"/>
    <property type="match status" value="1"/>
</dbReference>
<keyword evidence="2" id="KW-0812">Transmembrane</keyword>
<gene>
    <name evidence="4" type="ORF">FHK87_00145</name>
</gene>
<keyword evidence="5" id="KW-1185">Reference proteome</keyword>
<dbReference type="PROSITE" id="PS50293">
    <property type="entry name" value="TPR_REGION"/>
    <property type="match status" value="2"/>
</dbReference>
<dbReference type="EMBL" id="VFWZ01000001">
    <property type="protein sequence ID" value="TPN88657.1"/>
    <property type="molecule type" value="Genomic_DNA"/>
</dbReference>
<evidence type="ECO:0000313" key="4">
    <source>
        <dbReference type="EMBL" id="TPN88657.1"/>
    </source>
</evidence>
<keyword evidence="2" id="KW-0472">Membrane</keyword>
<evidence type="ECO:0000313" key="5">
    <source>
        <dbReference type="Proteomes" id="UP000315540"/>
    </source>
</evidence>
<accession>A0A504JCS4</accession>
<sequence length="717" mass="81911">MKKITFLAIACLINYYGFTQDEKKIDSLLKRIESKVSEKEKINLNVLLAKEYSFSDSTKTSIYAKKAIMLAEEIDFSEGIADAYYEIGWSKIEHSAPYREAIKPFELSLKYSEVSNYYSGIINAFNGLGIIHKNVGKYDKAVNFYKKALKIQEEQQIDTDLASSYNNLGIVYKLQGKYIDALEYYNKTLQIDLESDNKNYIAGSYANIGIIYKMSGNYPKALEYYFQSLKISEELGNQKYIANNYNNIGGLYHEQNDYQSALKYHLKSLNMRKQINDKKGIATNYLNIGLAYSALNDHEKAYSYQLKALELQKELGNKREIATAQINIGKNFIEAKKYSEAIPFLKKGISASNEIETTDISISGMNLLGESLLELGKYQQAEKILSESALKAKEIGLLKETGIASENLAKAQSASGNHKAALKSYELYHTIYDSLLGEEKAKQISQLQIQYNTEKKEQEIKSLAQQASIQSLELKQANLSKTIYAAIAIFILLIAAVLFLINKQKQLQLLQKSQNIEQNLLRVQMNPHFIFNAMTSIQDYMNKGDSKQAGLYLVKFSKLIRQVLDNSRNEFISLEQEINMLENYLSIQNLNREYPFTYSIELEEGLDAEEIAIPPMFAQPFIENAVKHGITSVKGNAKIQILFAKENDDLIVKIFDNGIGIKETMKIEKKDHRSHAIKITEERIELYRRMQKKRIDFDIKNLSQGTEITFNLPFQYI</sequence>
<reference evidence="4 5" key="1">
    <citation type="submission" date="2019-06" db="EMBL/GenBank/DDBJ databases">
        <authorList>
            <person name="Meng X."/>
        </authorList>
    </citation>
    <scope>NUCLEOTIDE SEQUENCE [LARGE SCALE GENOMIC DNA]</scope>
    <source>
        <strain evidence="4 5">M625</strain>
    </source>
</reference>
<protein>
    <submittedName>
        <fullName evidence="4">Tetratricopeptide repeat protein</fullName>
    </submittedName>
</protein>
<feature type="repeat" description="TPR" evidence="1">
    <location>
        <begin position="282"/>
        <end position="315"/>
    </location>
</feature>
<feature type="domain" description="Signal transduction histidine kinase internal region" evidence="3">
    <location>
        <begin position="517"/>
        <end position="590"/>
    </location>
</feature>
<dbReference type="AlphaFoldDB" id="A0A504JCS4"/>
<feature type="repeat" description="TPR" evidence="1">
    <location>
        <begin position="122"/>
        <end position="155"/>
    </location>
</feature>
<feature type="repeat" description="TPR" evidence="1">
    <location>
        <begin position="162"/>
        <end position="195"/>
    </location>
</feature>
<name>A0A504JCS4_9FLAO</name>
<dbReference type="PANTHER" id="PTHR10098">
    <property type="entry name" value="RAPSYN-RELATED"/>
    <property type="match status" value="1"/>
</dbReference>
<dbReference type="InterPro" id="IPR019734">
    <property type="entry name" value="TPR_rpt"/>
</dbReference>
<dbReference type="PROSITE" id="PS50005">
    <property type="entry name" value="TPR"/>
    <property type="match status" value="5"/>
</dbReference>
<dbReference type="InterPro" id="IPR010559">
    <property type="entry name" value="Sig_transdc_His_kin_internal"/>
</dbReference>
<evidence type="ECO:0000256" key="2">
    <source>
        <dbReference type="SAM" id="Phobius"/>
    </source>
</evidence>
<feature type="transmembrane region" description="Helical" evidence="2">
    <location>
        <begin position="483"/>
        <end position="502"/>
    </location>
</feature>
<feature type="repeat" description="TPR" evidence="1">
    <location>
        <begin position="242"/>
        <end position="275"/>
    </location>
</feature>
<dbReference type="Gene3D" id="1.25.40.10">
    <property type="entry name" value="Tetratricopeptide repeat domain"/>
    <property type="match status" value="3"/>
</dbReference>
<dbReference type="Proteomes" id="UP000315540">
    <property type="component" value="Unassembled WGS sequence"/>
</dbReference>
<dbReference type="SMART" id="SM00028">
    <property type="entry name" value="TPR"/>
    <property type="match status" value="8"/>
</dbReference>
<organism evidence="4 5">
    <name type="scientific">Aquimarina algicola</name>
    <dbReference type="NCBI Taxonomy" id="2589995"/>
    <lineage>
        <taxon>Bacteria</taxon>
        <taxon>Pseudomonadati</taxon>
        <taxon>Bacteroidota</taxon>
        <taxon>Flavobacteriia</taxon>
        <taxon>Flavobacteriales</taxon>
        <taxon>Flavobacteriaceae</taxon>
        <taxon>Aquimarina</taxon>
    </lineage>
</organism>
<evidence type="ECO:0000259" key="3">
    <source>
        <dbReference type="Pfam" id="PF06580"/>
    </source>
</evidence>
<dbReference type="OrthoDB" id="6190788at2"/>
<dbReference type="SUPFAM" id="SSF55874">
    <property type="entry name" value="ATPase domain of HSP90 chaperone/DNA topoisomerase II/histidine kinase"/>
    <property type="match status" value="1"/>
</dbReference>